<dbReference type="Gene3D" id="2.40.10.10">
    <property type="entry name" value="Trypsin-like serine proteases"/>
    <property type="match status" value="1"/>
</dbReference>
<keyword evidence="6" id="KW-1185">Reference proteome</keyword>
<dbReference type="PANTHER" id="PTHR24256">
    <property type="entry name" value="TRYPTASE-RELATED"/>
    <property type="match status" value="1"/>
</dbReference>
<dbReference type="InterPro" id="IPR018114">
    <property type="entry name" value="TRYPSIN_HIS"/>
</dbReference>
<dbReference type="Pfam" id="PF00089">
    <property type="entry name" value="Trypsin"/>
    <property type="match status" value="1"/>
</dbReference>
<dbReference type="PROSITE" id="PS00134">
    <property type="entry name" value="TRYPSIN_HIS"/>
    <property type="match status" value="1"/>
</dbReference>
<dbReference type="InterPro" id="IPR009003">
    <property type="entry name" value="Peptidase_S1_PA"/>
</dbReference>
<dbReference type="InterPro" id="IPR001314">
    <property type="entry name" value="Peptidase_S1A"/>
</dbReference>
<comment type="caution">
    <text evidence="5">The sequence shown here is derived from an EMBL/GenBank/DDBJ whole genome shotgun (WGS) entry which is preliminary data.</text>
</comment>
<evidence type="ECO:0000259" key="4">
    <source>
        <dbReference type="PROSITE" id="PS50240"/>
    </source>
</evidence>
<dbReference type="InParanoid" id="A0A1Y1Y710"/>
<name>A0A1Y1Y710_9FUNG</name>
<dbReference type="InterPro" id="IPR043504">
    <property type="entry name" value="Peptidase_S1_PA_chymotrypsin"/>
</dbReference>
<dbReference type="OrthoDB" id="6380398at2759"/>
<dbReference type="InterPro" id="IPR001254">
    <property type="entry name" value="Trypsin_dom"/>
</dbReference>
<keyword evidence="2" id="KW-0720">Serine protease</keyword>
<keyword evidence="2 5" id="KW-0645">Protease</keyword>
<keyword evidence="2" id="KW-0378">Hydrolase</keyword>
<dbReference type="AlphaFoldDB" id="A0A1Y1Y710"/>
<evidence type="ECO:0000313" key="5">
    <source>
        <dbReference type="EMBL" id="ORX93801.1"/>
    </source>
</evidence>
<dbReference type="GO" id="GO:0004252">
    <property type="term" value="F:serine-type endopeptidase activity"/>
    <property type="evidence" value="ECO:0007669"/>
    <property type="project" value="InterPro"/>
</dbReference>
<dbReference type="SMART" id="SM00020">
    <property type="entry name" value="Tryp_SPc"/>
    <property type="match status" value="1"/>
</dbReference>
<dbReference type="InterPro" id="IPR033116">
    <property type="entry name" value="TRYPSIN_SER"/>
</dbReference>
<sequence length="272" mass="29767">MTSITQLILFLFLTILTEGVRRFPQTLIFGGSEVKPKHSYPWMGYIYMKDGDKEYGLCGGSLLDPETVLTAAHCIMKRAEPSGFKVHFHRHNLTKESFEEDGEVVNVQSVTVHPSWSKRLLINDFAILKLANPLKSSSFLALDTGGAVQSGKKVRAIGWGLGYNFSPQSTLQMVDMEILPDSVCLKDFGSSLPTFNPKYTICTGTSQGGKNVCFGDSGGPLIVNRNGTWVLVGVTSYGANCRPKIPGVFAKVASQIDWIQSNMKPKPAPSSR</sequence>
<dbReference type="PRINTS" id="PR00722">
    <property type="entry name" value="CHYMOTRYPSIN"/>
</dbReference>
<dbReference type="Proteomes" id="UP000193498">
    <property type="component" value="Unassembled WGS sequence"/>
</dbReference>
<feature type="chain" id="PRO_5012192221" evidence="3">
    <location>
        <begin position="20"/>
        <end position="272"/>
    </location>
</feature>
<dbReference type="CDD" id="cd00190">
    <property type="entry name" value="Tryp_SPc"/>
    <property type="match status" value="1"/>
</dbReference>
<protein>
    <submittedName>
        <fullName evidence="5">Trypsin-like serine protease</fullName>
    </submittedName>
</protein>
<dbReference type="EMBL" id="MCFE01000223">
    <property type="protein sequence ID" value="ORX93801.1"/>
    <property type="molecule type" value="Genomic_DNA"/>
</dbReference>
<dbReference type="SUPFAM" id="SSF50494">
    <property type="entry name" value="Trypsin-like serine proteases"/>
    <property type="match status" value="1"/>
</dbReference>
<reference evidence="5 6" key="1">
    <citation type="submission" date="2016-07" db="EMBL/GenBank/DDBJ databases">
        <title>Pervasive Adenine N6-methylation of Active Genes in Fungi.</title>
        <authorList>
            <consortium name="DOE Joint Genome Institute"/>
            <person name="Mondo S.J."/>
            <person name="Dannebaum R.O."/>
            <person name="Kuo R.C."/>
            <person name="Labutti K."/>
            <person name="Haridas S."/>
            <person name="Kuo A."/>
            <person name="Salamov A."/>
            <person name="Ahrendt S.R."/>
            <person name="Lipzen A."/>
            <person name="Sullivan W."/>
            <person name="Andreopoulos W.B."/>
            <person name="Clum A."/>
            <person name="Lindquist E."/>
            <person name="Daum C."/>
            <person name="Ramamoorthy G.K."/>
            <person name="Gryganskyi A."/>
            <person name="Culley D."/>
            <person name="Magnuson J.K."/>
            <person name="James T.Y."/>
            <person name="O'Malley M.A."/>
            <person name="Stajich J.E."/>
            <person name="Spatafora J.W."/>
            <person name="Visel A."/>
            <person name="Grigoriev I.V."/>
        </authorList>
    </citation>
    <scope>NUCLEOTIDE SEQUENCE [LARGE SCALE GENOMIC DNA]</scope>
    <source>
        <strain evidence="5 6">CBS 931.73</strain>
    </source>
</reference>
<dbReference type="STRING" id="1314790.A0A1Y1Y710"/>
<proteinExistence type="predicted"/>
<evidence type="ECO:0000256" key="1">
    <source>
        <dbReference type="ARBA" id="ARBA00023157"/>
    </source>
</evidence>
<evidence type="ECO:0000256" key="2">
    <source>
        <dbReference type="RuleBase" id="RU363034"/>
    </source>
</evidence>
<dbReference type="PROSITE" id="PS00135">
    <property type="entry name" value="TRYPSIN_SER"/>
    <property type="match status" value="1"/>
</dbReference>
<dbReference type="InterPro" id="IPR051487">
    <property type="entry name" value="Ser/Thr_Proteases_Immune/Dev"/>
</dbReference>
<keyword evidence="1" id="KW-1015">Disulfide bond</keyword>
<gene>
    <name evidence="5" type="ORF">K493DRAFT_302442</name>
</gene>
<accession>A0A1Y1Y710</accession>
<keyword evidence="3" id="KW-0732">Signal</keyword>
<dbReference type="GO" id="GO:0006508">
    <property type="term" value="P:proteolysis"/>
    <property type="evidence" value="ECO:0007669"/>
    <property type="project" value="UniProtKB-KW"/>
</dbReference>
<dbReference type="PROSITE" id="PS50240">
    <property type="entry name" value="TRYPSIN_DOM"/>
    <property type="match status" value="1"/>
</dbReference>
<feature type="signal peptide" evidence="3">
    <location>
        <begin position="1"/>
        <end position="19"/>
    </location>
</feature>
<dbReference type="FunFam" id="2.40.10.10:FF:000068">
    <property type="entry name" value="transmembrane protease serine 2"/>
    <property type="match status" value="1"/>
</dbReference>
<organism evidence="5 6">
    <name type="scientific">Basidiobolus meristosporus CBS 931.73</name>
    <dbReference type="NCBI Taxonomy" id="1314790"/>
    <lineage>
        <taxon>Eukaryota</taxon>
        <taxon>Fungi</taxon>
        <taxon>Fungi incertae sedis</taxon>
        <taxon>Zoopagomycota</taxon>
        <taxon>Entomophthoromycotina</taxon>
        <taxon>Basidiobolomycetes</taxon>
        <taxon>Basidiobolales</taxon>
        <taxon>Basidiobolaceae</taxon>
        <taxon>Basidiobolus</taxon>
    </lineage>
</organism>
<feature type="domain" description="Peptidase S1" evidence="4">
    <location>
        <begin position="28"/>
        <end position="264"/>
    </location>
</feature>
<evidence type="ECO:0000256" key="3">
    <source>
        <dbReference type="SAM" id="SignalP"/>
    </source>
</evidence>
<evidence type="ECO:0000313" key="6">
    <source>
        <dbReference type="Proteomes" id="UP000193498"/>
    </source>
</evidence>